<protein>
    <submittedName>
        <fullName evidence="3">DUF4212 domain-containing protein</fullName>
    </submittedName>
</protein>
<feature type="transmembrane region" description="Helical" evidence="1">
    <location>
        <begin position="48"/>
        <end position="67"/>
    </location>
</feature>
<evidence type="ECO:0000313" key="4">
    <source>
        <dbReference type="Proteomes" id="UP000469385"/>
    </source>
</evidence>
<comment type="caution">
    <text evidence="3">The sequence shown here is derived from an EMBL/GenBank/DDBJ whole genome shotgun (WGS) entry which is preliminary data.</text>
</comment>
<keyword evidence="1" id="KW-1133">Transmembrane helix</keyword>
<dbReference type="InterPro" id="IPR019886">
    <property type="entry name" value="Na_symporter_ssu"/>
</dbReference>
<sequence>MDAQERERIYWRKSLAVTGALLAVWFCATFGVGYFARDLQMHFAGWPLGFWVGAQGGLGVFVAINWFHARYMEKLDATYGMHDEA</sequence>
<evidence type="ECO:0000313" key="3">
    <source>
        <dbReference type="EMBL" id="MVQ28322.1"/>
    </source>
</evidence>
<name>A0A6N8INP3_9BURK</name>
<dbReference type="RefSeq" id="WP_157396446.1">
    <property type="nucleotide sequence ID" value="NZ_WSEL01000003.1"/>
</dbReference>
<evidence type="ECO:0000256" key="1">
    <source>
        <dbReference type="SAM" id="Phobius"/>
    </source>
</evidence>
<dbReference type="Pfam" id="PF13937">
    <property type="entry name" value="DUF4212"/>
    <property type="match status" value="1"/>
</dbReference>
<dbReference type="EMBL" id="WSEL01000003">
    <property type="protein sequence ID" value="MVQ28322.1"/>
    <property type="molecule type" value="Genomic_DNA"/>
</dbReference>
<reference evidence="3 4" key="1">
    <citation type="submission" date="2019-12" db="EMBL/GenBank/DDBJ databases">
        <authorList>
            <person name="Huq M.A."/>
        </authorList>
    </citation>
    <scope>NUCLEOTIDE SEQUENCE [LARGE SCALE GENOMIC DNA]</scope>
    <source>
        <strain evidence="3 4">MAH-25</strain>
    </source>
</reference>
<feature type="transmembrane region" description="Helical" evidence="1">
    <location>
        <begin position="15"/>
        <end position="36"/>
    </location>
</feature>
<dbReference type="Proteomes" id="UP000469385">
    <property type="component" value="Unassembled WGS sequence"/>
</dbReference>
<dbReference type="AlphaFoldDB" id="A0A6N8INP3"/>
<feature type="domain" description="Sodium symporter small subunit" evidence="2">
    <location>
        <begin position="9"/>
        <end position="82"/>
    </location>
</feature>
<keyword evidence="4" id="KW-1185">Reference proteome</keyword>
<keyword evidence="1" id="KW-0472">Membrane</keyword>
<evidence type="ECO:0000259" key="2">
    <source>
        <dbReference type="Pfam" id="PF13937"/>
    </source>
</evidence>
<proteinExistence type="predicted"/>
<organism evidence="3 4">
    <name type="scientific">Ramlibacter pinisoli</name>
    <dbReference type="NCBI Taxonomy" id="2682844"/>
    <lineage>
        <taxon>Bacteria</taxon>
        <taxon>Pseudomonadati</taxon>
        <taxon>Pseudomonadota</taxon>
        <taxon>Betaproteobacteria</taxon>
        <taxon>Burkholderiales</taxon>
        <taxon>Comamonadaceae</taxon>
        <taxon>Ramlibacter</taxon>
    </lineage>
</organism>
<accession>A0A6N8INP3</accession>
<dbReference type="NCBIfam" id="TIGR03647">
    <property type="entry name" value="Na_symport_sm"/>
    <property type="match status" value="1"/>
</dbReference>
<keyword evidence="1" id="KW-0812">Transmembrane</keyword>
<gene>
    <name evidence="3" type="ORF">GON04_02585</name>
</gene>